<dbReference type="Proteomes" id="UP000317429">
    <property type="component" value="Chromosome"/>
</dbReference>
<evidence type="ECO:0000313" key="2">
    <source>
        <dbReference type="EMBL" id="QDU91210.1"/>
    </source>
</evidence>
<protein>
    <submittedName>
        <fullName evidence="2">Uncharacterized protein</fullName>
    </submittedName>
</protein>
<evidence type="ECO:0000313" key="3">
    <source>
        <dbReference type="Proteomes" id="UP000317429"/>
    </source>
</evidence>
<sequence>MQHGSQQGSQQESHAGAQQLGSQAGAQQLGSQAGAQQVGSQQSQQLLLREANLARIRSHRLGFLQHGSQQGSQHESHAGAQQLGSQPQVGSQQSLQPLLHPPNRPAEALEALIAKAPQQIAVKRKRCI</sequence>
<organism evidence="2 3">
    <name type="scientific">Pirellulimonas nuda</name>
    <dbReference type="NCBI Taxonomy" id="2528009"/>
    <lineage>
        <taxon>Bacteria</taxon>
        <taxon>Pseudomonadati</taxon>
        <taxon>Planctomycetota</taxon>
        <taxon>Planctomycetia</taxon>
        <taxon>Pirellulales</taxon>
        <taxon>Lacipirellulaceae</taxon>
        <taxon>Pirellulimonas</taxon>
    </lineage>
</organism>
<reference evidence="2 3" key="1">
    <citation type="submission" date="2019-02" db="EMBL/GenBank/DDBJ databases">
        <title>Deep-cultivation of Planctomycetes and their phenomic and genomic characterization uncovers novel biology.</title>
        <authorList>
            <person name="Wiegand S."/>
            <person name="Jogler M."/>
            <person name="Boedeker C."/>
            <person name="Pinto D."/>
            <person name="Vollmers J."/>
            <person name="Rivas-Marin E."/>
            <person name="Kohn T."/>
            <person name="Peeters S.H."/>
            <person name="Heuer A."/>
            <person name="Rast P."/>
            <person name="Oberbeckmann S."/>
            <person name="Bunk B."/>
            <person name="Jeske O."/>
            <person name="Meyerdierks A."/>
            <person name="Storesund J.E."/>
            <person name="Kallscheuer N."/>
            <person name="Luecker S."/>
            <person name="Lage O.M."/>
            <person name="Pohl T."/>
            <person name="Merkel B.J."/>
            <person name="Hornburger P."/>
            <person name="Mueller R.-W."/>
            <person name="Bruemmer F."/>
            <person name="Labrenz M."/>
            <person name="Spormann A.M."/>
            <person name="Op den Camp H."/>
            <person name="Overmann J."/>
            <person name="Amann R."/>
            <person name="Jetten M.S.M."/>
            <person name="Mascher T."/>
            <person name="Medema M.H."/>
            <person name="Devos D.P."/>
            <person name="Kaster A.-K."/>
            <person name="Ovreas L."/>
            <person name="Rohde M."/>
            <person name="Galperin M.Y."/>
            <person name="Jogler C."/>
        </authorList>
    </citation>
    <scope>NUCLEOTIDE SEQUENCE [LARGE SCALE GENOMIC DNA]</scope>
    <source>
        <strain evidence="2 3">Pla175</strain>
    </source>
</reference>
<proteinExistence type="predicted"/>
<accession>A0A518DI99</accession>
<dbReference type="AlphaFoldDB" id="A0A518DI99"/>
<feature type="region of interest" description="Disordered" evidence="1">
    <location>
        <begin position="62"/>
        <end position="103"/>
    </location>
</feature>
<gene>
    <name evidence="2" type="ORF">Pla175_46300</name>
</gene>
<keyword evidence="3" id="KW-1185">Reference proteome</keyword>
<dbReference type="EMBL" id="CP036291">
    <property type="protein sequence ID" value="QDU91210.1"/>
    <property type="molecule type" value="Genomic_DNA"/>
</dbReference>
<evidence type="ECO:0000256" key="1">
    <source>
        <dbReference type="SAM" id="MobiDB-lite"/>
    </source>
</evidence>
<feature type="region of interest" description="Disordered" evidence="1">
    <location>
        <begin position="1"/>
        <end position="44"/>
    </location>
</feature>
<feature type="compositionally biased region" description="Polar residues" evidence="1">
    <location>
        <begin position="82"/>
        <end position="96"/>
    </location>
</feature>
<dbReference type="KEGG" id="pnd:Pla175_46300"/>
<name>A0A518DI99_9BACT</name>